<dbReference type="EMBL" id="ODYU01012192">
    <property type="protein sequence ID" value="SOQ58371.1"/>
    <property type="molecule type" value="Genomic_DNA"/>
</dbReference>
<name>A0A2H1WZ94_SPOFR</name>
<reference evidence="1" key="1">
    <citation type="submission" date="2016-07" db="EMBL/GenBank/DDBJ databases">
        <authorList>
            <person name="Bretaudeau A."/>
        </authorList>
    </citation>
    <scope>NUCLEOTIDE SEQUENCE</scope>
    <source>
        <strain evidence="1">Rice</strain>
        <tissue evidence="1">Whole body</tissue>
    </source>
</reference>
<accession>A0A2H1WZ94</accession>
<organism evidence="1">
    <name type="scientific">Spodoptera frugiperda</name>
    <name type="common">Fall armyworm</name>
    <dbReference type="NCBI Taxonomy" id="7108"/>
    <lineage>
        <taxon>Eukaryota</taxon>
        <taxon>Metazoa</taxon>
        <taxon>Ecdysozoa</taxon>
        <taxon>Arthropoda</taxon>
        <taxon>Hexapoda</taxon>
        <taxon>Insecta</taxon>
        <taxon>Pterygota</taxon>
        <taxon>Neoptera</taxon>
        <taxon>Endopterygota</taxon>
        <taxon>Lepidoptera</taxon>
        <taxon>Glossata</taxon>
        <taxon>Ditrysia</taxon>
        <taxon>Noctuoidea</taxon>
        <taxon>Noctuidae</taxon>
        <taxon>Amphipyrinae</taxon>
        <taxon>Spodoptera</taxon>
    </lineage>
</organism>
<evidence type="ECO:0000313" key="1">
    <source>
        <dbReference type="EMBL" id="SOQ58371.1"/>
    </source>
</evidence>
<sequence length="66" mass="7313">MVALLIPCRVNGNEIEGRKSSYDFSRLGQARGSVRLFLTKNHPVPTPTFRAGAPTDIISWKVIDSK</sequence>
<gene>
    <name evidence="1" type="ORF">SFRICE_030303</name>
</gene>
<dbReference type="AlphaFoldDB" id="A0A2H1WZ94"/>
<proteinExistence type="predicted"/>
<protein>
    <submittedName>
        <fullName evidence="1">SFRICE_030303</fullName>
    </submittedName>
</protein>